<gene>
    <name evidence="1" type="ORF">UV61_C0001G0020</name>
</gene>
<dbReference type="InterPro" id="IPR015867">
    <property type="entry name" value="N-reg_PII/ATP_PRibTrfase_C"/>
</dbReference>
<dbReference type="EMBL" id="LCFD01000001">
    <property type="protein sequence ID" value="KKS87613.1"/>
    <property type="molecule type" value="Genomic_DNA"/>
</dbReference>
<evidence type="ECO:0000313" key="1">
    <source>
        <dbReference type="EMBL" id="KKS87613.1"/>
    </source>
</evidence>
<organism evidence="1 2">
    <name type="scientific">Candidatus Gottesmanbacteria bacterium GW2011_GWB1_43_11</name>
    <dbReference type="NCBI Taxonomy" id="1618446"/>
    <lineage>
        <taxon>Bacteria</taxon>
        <taxon>Candidatus Gottesmaniibacteriota</taxon>
    </lineage>
</organism>
<dbReference type="PANTHER" id="PTHR41774">
    <property type="match status" value="1"/>
</dbReference>
<dbReference type="AlphaFoldDB" id="A0A0G1FL43"/>
<protein>
    <submittedName>
        <fullName evidence="1">Uncharacterized protein</fullName>
    </submittedName>
</protein>
<dbReference type="PANTHER" id="PTHR41774:SF1">
    <property type="entry name" value="NGG1P INTERACTING FACTOR NIF3"/>
    <property type="match status" value="1"/>
</dbReference>
<name>A0A0G1FL43_9BACT</name>
<dbReference type="Proteomes" id="UP000034050">
    <property type="component" value="Unassembled WGS sequence"/>
</dbReference>
<sequence length="122" mass="13756">MALNISGFNMRETVKIVVFVPETHADVVREAMGKAGAGLIGDYKYCSFSIKGISRFIPLDTAHPTIGKIGKMEEVKEERIETVCYKDDLDKIIRAIKKVHPYEEVAIDVYPLVLNPHETTYK</sequence>
<reference evidence="1 2" key="1">
    <citation type="journal article" date="2015" name="Nature">
        <title>rRNA introns, odd ribosomes, and small enigmatic genomes across a large radiation of phyla.</title>
        <authorList>
            <person name="Brown C.T."/>
            <person name="Hug L.A."/>
            <person name="Thomas B.C."/>
            <person name="Sharon I."/>
            <person name="Castelle C.J."/>
            <person name="Singh A."/>
            <person name="Wilkins M.J."/>
            <person name="Williams K.H."/>
            <person name="Banfield J.F."/>
        </authorList>
    </citation>
    <scope>NUCLEOTIDE SEQUENCE [LARGE SCALE GENOMIC DNA]</scope>
</reference>
<proteinExistence type="predicted"/>
<dbReference type="InterPro" id="IPR036069">
    <property type="entry name" value="DUF34/NIF3_sf"/>
</dbReference>
<evidence type="ECO:0000313" key="2">
    <source>
        <dbReference type="Proteomes" id="UP000034050"/>
    </source>
</evidence>
<dbReference type="Gene3D" id="3.30.70.120">
    <property type="match status" value="1"/>
</dbReference>
<dbReference type="SUPFAM" id="SSF102705">
    <property type="entry name" value="NIF3 (NGG1p interacting factor 3)-like"/>
    <property type="match status" value="1"/>
</dbReference>
<comment type="caution">
    <text evidence="1">The sequence shown here is derived from an EMBL/GenBank/DDBJ whole genome shotgun (WGS) entry which is preliminary data.</text>
</comment>
<dbReference type="FunFam" id="3.30.70.120:FF:000006">
    <property type="entry name" value="GTP cyclohydrolase 1 type 2 homolog"/>
    <property type="match status" value="1"/>
</dbReference>
<accession>A0A0G1FL43</accession>
<dbReference type="STRING" id="1618446.UV61_C0001G0020"/>